<reference evidence="2" key="1">
    <citation type="submission" date="2016-03" db="EMBL/GenBank/DDBJ databases">
        <authorList>
            <person name="Guldener U."/>
        </authorList>
    </citation>
    <scope>NUCLEOTIDE SEQUENCE [LARGE SCALE GENOMIC DNA]</scope>
    <source>
        <strain evidence="2">04CH-RAC-A.6.1</strain>
    </source>
</reference>
<proteinExistence type="predicted"/>
<dbReference type="EMBL" id="FJUX01000012">
    <property type="protein sequence ID" value="CZS92457.1"/>
    <property type="molecule type" value="Genomic_DNA"/>
</dbReference>
<dbReference type="OrthoDB" id="3783534at2759"/>
<evidence type="ECO:0000313" key="1">
    <source>
        <dbReference type="EMBL" id="CZS92457.1"/>
    </source>
</evidence>
<sequence>MRFTVSTRSIIEQAPLQVYCSALLFAPEKSIDRKTFKSCIPSWIQTKPRVETYWSAILQILEGHTGRVTSVVFSPDGKQILNLHVSENWLVDGNTNLLWLPASYRPTCEAAWGGIITLGHSSVGVSVIQFQHWLKLVT</sequence>
<evidence type="ECO:0000313" key="2">
    <source>
        <dbReference type="Proteomes" id="UP000178912"/>
    </source>
</evidence>
<dbReference type="Gene3D" id="2.130.10.10">
    <property type="entry name" value="YVTN repeat-like/Quinoprotein amine dehydrogenase"/>
    <property type="match status" value="1"/>
</dbReference>
<protein>
    <submittedName>
        <fullName evidence="1">Uncharacterized protein</fullName>
    </submittedName>
</protein>
<dbReference type="InterPro" id="IPR015943">
    <property type="entry name" value="WD40/YVTN_repeat-like_dom_sf"/>
</dbReference>
<keyword evidence="2" id="KW-1185">Reference proteome</keyword>
<accession>A0A1E1K2V6</accession>
<gene>
    <name evidence="1" type="ORF">RAG0_03011</name>
</gene>
<name>A0A1E1K2V6_9HELO</name>
<dbReference type="AlphaFoldDB" id="A0A1E1K2V6"/>
<dbReference type="Proteomes" id="UP000178912">
    <property type="component" value="Unassembled WGS sequence"/>
</dbReference>
<organism evidence="1 2">
    <name type="scientific">Rhynchosporium agropyri</name>
    <dbReference type="NCBI Taxonomy" id="914238"/>
    <lineage>
        <taxon>Eukaryota</taxon>
        <taxon>Fungi</taxon>
        <taxon>Dikarya</taxon>
        <taxon>Ascomycota</taxon>
        <taxon>Pezizomycotina</taxon>
        <taxon>Leotiomycetes</taxon>
        <taxon>Helotiales</taxon>
        <taxon>Ploettnerulaceae</taxon>
        <taxon>Rhynchosporium</taxon>
    </lineage>
</organism>